<sequence length="51" mass="5705">MILAASPALLSVTSVIGMLIFLTVFLGVVFWVATRSRRQVNDWSRLPLDDK</sequence>
<name>A0A5C5USN8_9BACT</name>
<keyword evidence="1" id="KW-1133">Transmembrane helix</keyword>
<organism evidence="2 3">
    <name type="scientific">Posidoniimonas corsicana</name>
    <dbReference type="NCBI Taxonomy" id="1938618"/>
    <lineage>
        <taxon>Bacteria</taxon>
        <taxon>Pseudomonadati</taxon>
        <taxon>Planctomycetota</taxon>
        <taxon>Planctomycetia</taxon>
        <taxon>Pirellulales</taxon>
        <taxon>Lacipirellulaceae</taxon>
        <taxon>Posidoniimonas</taxon>
    </lineage>
</organism>
<dbReference type="RefSeq" id="WP_146569009.1">
    <property type="nucleotide sequence ID" value="NZ_SIHJ01000008.1"/>
</dbReference>
<protein>
    <submittedName>
        <fullName evidence="2">Cbb3-type cytochrome oxidase component FixQ</fullName>
    </submittedName>
</protein>
<proteinExistence type="predicted"/>
<evidence type="ECO:0000256" key="1">
    <source>
        <dbReference type="SAM" id="Phobius"/>
    </source>
</evidence>
<evidence type="ECO:0000313" key="3">
    <source>
        <dbReference type="Proteomes" id="UP000316714"/>
    </source>
</evidence>
<dbReference type="AlphaFoldDB" id="A0A5C5USN8"/>
<keyword evidence="3" id="KW-1185">Reference proteome</keyword>
<feature type="transmembrane region" description="Helical" evidence="1">
    <location>
        <begin position="12"/>
        <end position="33"/>
    </location>
</feature>
<comment type="caution">
    <text evidence="2">The sequence shown here is derived from an EMBL/GenBank/DDBJ whole genome shotgun (WGS) entry which is preliminary data.</text>
</comment>
<dbReference type="EMBL" id="SIHJ01000008">
    <property type="protein sequence ID" value="TWT29394.1"/>
    <property type="molecule type" value="Genomic_DNA"/>
</dbReference>
<keyword evidence="1" id="KW-0472">Membrane</keyword>
<dbReference type="Proteomes" id="UP000316714">
    <property type="component" value="Unassembled WGS sequence"/>
</dbReference>
<gene>
    <name evidence="2" type="ORF">KOR34_52060</name>
</gene>
<dbReference type="OrthoDB" id="289075at2"/>
<keyword evidence="1" id="KW-0812">Transmembrane</keyword>
<evidence type="ECO:0000313" key="2">
    <source>
        <dbReference type="EMBL" id="TWT29394.1"/>
    </source>
</evidence>
<accession>A0A5C5USN8</accession>
<reference evidence="2 3" key="1">
    <citation type="submission" date="2019-02" db="EMBL/GenBank/DDBJ databases">
        <title>Deep-cultivation of Planctomycetes and their phenomic and genomic characterization uncovers novel biology.</title>
        <authorList>
            <person name="Wiegand S."/>
            <person name="Jogler M."/>
            <person name="Boedeker C."/>
            <person name="Pinto D."/>
            <person name="Vollmers J."/>
            <person name="Rivas-Marin E."/>
            <person name="Kohn T."/>
            <person name="Peeters S.H."/>
            <person name="Heuer A."/>
            <person name="Rast P."/>
            <person name="Oberbeckmann S."/>
            <person name="Bunk B."/>
            <person name="Jeske O."/>
            <person name="Meyerdierks A."/>
            <person name="Storesund J.E."/>
            <person name="Kallscheuer N."/>
            <person name="Luecker S."/>
            <person name="Lage O.M."/>
            <person name="Pohl T."/>
            <person name="Merkel B.J."/>
            <person name="Hornburger P."/>
            <person name="Mueller R.-W."/>
            <person name="Bruemmer F."/>
            <person name="Labrenz M."/>
            <person name="Spormann A.M."/>
            <person name="Op Den Camp H."/>
            <person name="Overmann J."/>
            <person name="Amann R."/>
            <person name="Jetten M.S.M."/>
            <person name="Mascher T."/>
            <person name="Medema M.H."/>
            <person name="Devos D.P."/>
            <person name="Kaster A.-K."/>
            <person name="Ovreas L."/>
            <person name="Rohde M."/>
            <person name="Galperin M.Y."/>
            <person name="Jogler C."/>
        </authorList>
    </citation>
    <scope>NUCLEOTIDE SEQUENCE [LARGE SCALE GENOMIC DNA]</scope>
    <source>
        <strain evidence="2 3">KOR34</strain>
    </source>
</reference>